<dbReference type="Pfam" id="PF00293">
    <property type="entry name" value="NUDIX"/>
    <property type="match status" value="1"/>
</dbReference>
<dbReference type="EMBL" id="JACRUO010000001">
    <property type="protein sequence ID" value="MBD3689561.1"/>
    <property type="molecule type" value="Genomic_DNA"/>
</dbReference>
<evidence type="ECO:0000256" key="3">
    <source>
        <dbReference type="SAM" id="MobiDB-lite"/>
    </source>
</evidence>
<comment type="similarity">
    <text evidence="1">Belongs to the Nudix hydrolase family.</text>
</comment>
<feature type="region of interest" description="Disordered" evidence="3">
    <location>
        <begin position="1"/>
        <end position="20"/>
    </location>
</feature>
<reference evidence="5 6" key="1">
    <citation type="submission" date="2020-08" db="EMBL/GenBank/DDBJ databases">
        <title>Winkia gen. nov., sp. nov., isolated from faeces of the Anser albifrons in China.</title>
        <authorList>
            <person name="Liu Q."/>
        </authorList>
    </citation>
    <scope>NUCLEOTIDE SEQUENCE [LARGE SCALE GENOMIC DNA]</scope>
    <source>
        <strain evidence="5 6">C62</strain>
    </source>
</reference>
<feature type="compositionally biased region" description="Basic residues" evidence="3">
    <location>
        <begin position="9"/>
        <end position="20"/>
    </location>
</feature>
<dbReference type="InterPro" id="IPR020084">
    <property type="entry name" value="NUDIX_hydrolase_CS"/>
</dbReference>
<dbReference type="InterPro" id="IPR000086">
    <property type="entry name" value="NUDIX_hydrolase_dom"/>
</dbReference>
<dbReference type="GO" id="GO:0016787">
    <property type="term" value="F:hydrolase activity"/>
    <property type="evidence" value="ECO:0007669"/>
    <property type="project" value="UniProtKB-KW"/>
</dbReference>
<evidence type="ECO:0000256" key="1">
    <source>
        <dbReference type="ARBA" id="ARBA00005582"/>
    </source>
</evidence>
<gene>
    <name evidence="5" type="ORF">H8R10_04890</name>
</gene>
<dbReference type="PROSITE" id="PS00893">
    <property type="entry name" value="NUDIX_BOX"/>
    <property type="match status" value="1"/>
</dbReference>
<dbReference type="PROSITE" id="PS51462">
    <property type="entry name" value="NUDIX"/>
    <property type="match status" value="1"/>
</dbReference>
<dbReference type="Proteomes" id="UP000627538">
    <property type="component" value="Unassembled WGS sequence"/>
</dbReference>
<evidence type="ECO:0000259" key="4">
    <source>
        <dbReference type="PROSITE" id="PS51462"/>
    </source>
</evidence>
<dbReference type="SUPFAM" id="SSF55811">
    <property type="entry name" value="Nudix"/>
    <property type="match status" value="1"/>
</dbReference>
<keyword evidence="6" id="KW-1185">Reference proteome</keyword>
<dbReference type="PANTHER" id="PTHR43736:SF1">
    <property type="entry name" value="DIHYDRONEOPTERIN TRIPHOSPHATE DIPHOSPHATASE"/>
    <property type="match status" value="1"/>
</dbReference>
<evidence type="ECO:0000313" key="6">
    <source>
        <dbReference type="Proteomes" id="UP000627538"/>
    </source>
</evidence>
<proteinExistence type="inferred from homology"/>
<keyword evidence="2 5" id="KW-0378">Hydrolase</keyword>
<dbReference type="InterPro" id="IPR015797">
    <property type="entry name" value="NUDIX_hydrolase-like_dom_sf"/>
</dbReference>
<dbReference type="PANTHER" id="PTHR43736">
    <property type="entry name" value="ADP-RIBOSE PYROPHOSPHATASE"/>
    <property type="match status" value="1"/>
</dbReference>
<evidence type="ECO:0000313" key="5">
    <source>
        <dbReference type="EMBL" id="MBD3689561.1"/>
    </source>
</evidence>
<dbReference type="AlphaFoldDB" id="A0A8I0GCN2"/>
<sequence length="170" mass="19370">MSDHPDYPRRRRRRPRAHRTLTRLPVVDETSAGGVVIKVHNGRAYVALIARRNRHGSIEWCLPKGHVEGRETTADTAIREVFEETGITGRIIVPLATISYSFSGAGRWVHKVVHHYLMEYVSGTITVEGDPDQEAEEAAWFPLSEAETILVYPNERKVAHLARQLLRRRT</sequence>
<feature type="domain" description="Nudix hydrolase" evidence="4">
    <location>
        <begin position="30"/>
        <end position="164"/>
    </location>
</feature>
<dbReference type="RefSeq" id="WP_191071599.1">
    <property type="nucleotide sequence ID" value="NZ_CP060506.1"/>
</dbReference>
<name>A0A8I0GCN2_9ACTO</name>
<dbReference type="CDD" id="cd03673">
    <property type="entry name" value="NUDIX_Ap6A_hydrolase"/>
    <property type="match status" value="1"/>
</dbReference>
<protein>
    <submittedName>
        <fullName evidence="5">NUDIX hydrolase</fullName>
    </submittedName>
</protein>
<organism evidence="5 6">
    <name type="scientific">Nanchangia anserum</name>
    <dbReference type="NCBI Taxonomy" id="2692125"/>
    <lineage>
        <taxon>Bacteria</taxon>
        <taxon>Bacillati</taxon>
        <taxon>Actinomycetota</taxon>
        <taxon>Actinomycetes</taxon>
        <taxon>Actinomycetales</taxon>
        <taxon>Actinomycetaceae</taxon>
        <taxon>Nanchangia</taxon>
    </lineage>
</organism>
<comment type="caution">
    <text evidence="5">The sequence shown here is derived from an EMBL/GenBank/DDBJ whole genome shotgun (WGS) entry which is preliminary data.</text>
</comment>
<accession>A0A8I0GCN2</accession>
<dbReference type="Gene3D" id="3.90.79.10">
    <property type="entry name" value="Nucleoside Triphosphate Pyrophosphohydrolase"/>
    <property type="match status" value="1"/>
</dbReference>
<evidence type="ECO:0000256" key="2">
    <source>
        <dbReference type="ARBA" id="ARBA00022801"/>
    </source>
</evidence>